<accession>A0AAE4YYZ9</accession>
<dbReference type="Pfam" id="PF03837">
    <property type="entry name" value="RecT"/>
    <property type="match status" value="1"/>
</dbReference>
<name>A0AAE4YYZ9_9HYPH</name>
<dbReference type="NCBIfam" id="TIGR01913">
    <property type="entry name" value="bet_lambda"/>
    <property type="match status" value="1"/>
</dbReference>
<feature type="region of interest" description="Disordered" evidence="1">
    <location>
        <begin position="1"/>
        <end position="24"/>
    </location>
</feature>
<dbReference type="InterPro" id="IPR018330">
    <property type="entry name" value="RecT_fam"/>
</dbReference>
<comment type="caution">
    <text evidence="2">The sequence shown here is derived from an EMBL/GenBank/DDBJ whole genome shotgun (WGS) entry which is preliminary data.</text>
</comment>
<feature type="region of interest" description="Disordered" evidence="1">
    <location>
        <begin position="246"/>
        <end position="300"/>
    </location>
</feature>
<dbReference type="EMBL" id="WUFC01000046">
    <property type="protein sequence ID" value="NEI52673.1"/>
    <property type="molecule type" value="Genomic_DNA"/>
</dbReference>
<dbReference type="AlphaFoldDB" id="A0AAE4YYZ9"/>
<organism evidence="2 3">
    <name type="scientific">Rhizobium ruizarguesonis</name>
    <dbReference type="NCBI Taxonomy" id="2081791"/>
    <lineage>
        <taxon>Bacteria</taxon>
        <taxon>Pseudomonadati</taxon>
        <taxon>Pseudomonadota</taxon>
        <taxon>Alphaproteobacteria</taxon>
        <taxon>Hyphomicrobiales</taxon>
        <taxon>Rhizobiaceae</taxon>
        <taxon>Rhizobium/Agrobacterium group</taxon>
        <taxon>Rhizobium</taxon>
    </lineage>
</organism>
<dbReference type="RefSeq" id="WP_164566520.1">
    <property type="nucleotide sequence ID" value="NZ_WUFC01000046.1"/>
</dbReference>
<evidence type="ECO:0000313" key="2">
    <source>
        <dbReference type="EMBL" id="NEI52673.1"/>
    </source>
</evidence>
<dbReference type="GO" id="GO:0006310">
    <property type="term" value="P:DNA recombination"/>
    <property type="evidence" value="ECO:0007669"/>
    <property type="project" value="InterPro"/>
</dbReference>
<feature type="compositionally biased region" description="Polar residues" evidence="1">
    <location>
        <begin position="1"/>
        <end position="22"/>
    </location>
</feature>
<proteinExistence type="predicted"/>
<gene>
    <name evidence="2" type="primary">bet</name>
    <name evidence="2" type="ORF">GR217_34205</name>
</gene>
<protein>
    <submittedName>
        <fullName evidence="2">Phage recombination protein Bet</fullName>
    </submittedName>
</protein>
<reference evidence="2 3" key="1">
    <citation type="submission" date="2019-12" db="EMBL/GenBank/DDBJ databases">
        <title>Rhizobium genotypes associated with high levels of biological nitrogen fixation by grain legumes in a temperate-maritime cropping system.</title>
        <authorList>
            <person name="Maluk M."/>
            <person name="Francesc Ferrando Molina F."/>
            <person name="Lopez Del Egido L."/>
            <person name="Lafos M."/>
            <person name="Langarica-Fuentes A."/>
            <person name="Gebre Yohannes G."/>
            <person name="Young M.W."/>
            <person name="Martin P."/>
            <person name="Gantlett R."/>
            <person name="Kenicer G."/>
            <person name="Hawes C."/>
            <person name="Begg G.S."/>
            <person name="Quilliam R.S."/>
            <person name="Squire G.R."/>
            <person name="Poole P.S."/>
            <person name="Young P.W."/>
            <person name="Iannetta P.M."/>
            <person name="James E.K."/>
        </authorList>
    </citation>
    <scope>NUCLEOTIDE SEQUENCE [LARGE SCALE GENOMIC DNA]</scope>
    <source>
        <strain evidence="2 3">JHI985</strain>
    </source>
</reference>
<dbReference type="Proteomes" id="UP000661163">
    <property type="component" value="Unassembled WGS sequence"/>
</dbReference>
<dbReference type="InterPro" id="IPR010183">
    <property type="entry name" value="Phage_lambda_Bet"/>
</dbReference>
<feature type="compositionally biased region" description="Acidic residues" evidence="1">
    <location>
        <begin position="285"/>
        <end position="298"/>
    </location>
</feature>
<evidence type="ECO:0000256" key="1">
    <source>
        <dbReference type="SAM" id="MobiDB-lite"/>
    </source>
</evidence>
<dbReference type="GO" id="GO:0003677">
    <property type="term" value="F:DNA binding"/>
    <property type="evidence" value="ECO:0007669"/>
    <property type="project" value="InterPro"/>
</dbReference>
<feature type="compositionally biased region" description="Pro residues" evidence="1">
    <location>
        <begin position="249"/>
        <end position="261"/>
    </location>
</feature>
<evidence type="ECO:0000313" key="3">
    <source>
        <dbReference type="Proteomes" id="UP000661163"/>
    </source>
</evidence>
<sequence>MATQTQTRPQSRQGESQEQSNAVPVIAPSRLPIAPQVAKEFDIKPTEWRVLVDQLYPAAKTVEAIMMALEYCRRRKLDIFKRPVHIVPMWSSQKKAMVETVWPGIAELRTTATRTGSYAGIDAVEFGPMIEREFSGEIEQWENRQQVMRKVTKTVTYPEWASVVVYRIVAGVKCAFHAKVFWEEIYASIGKTDLPNDMWRKRPRGQLDKCVEAAGLRKAFPEELGNEYAAEEMEGRTIDHDATQAPIVAPKPQPPRPPRPAPAETVEQPRDEAPKNGGGVTIDGEVIEDTAGEDSADDGDAKRAADFAFFDELRERLARAASLDEAEDIWTELDPLARFEGDDDGQRLCLNIKSRAVQKFDDGKGEQQ</sequence>